<evidence type="ECO:0000259" key="6">
    <source>
        <dbReference type="Pfam" id="PF00082"/>
    </source>
</evidence>
<evidence type="ECO:0000256" key="5">
    <source>
        <dbReference type="PROSITE-ProRule" id="PRU01240"/>
    </source>
</evidence>
<gene>
    <name evidence="7" type="ORF">JDV02_010466</name>
</gene>
<keyword evidence="4" id="KW-0720">Serine protease</keyword>
<keyword evidence="3 7" id="KW-0378">Hydrolase</keyword>
<reference evidence="7" key="1">
    <citation type="submission" date="2021-11" db="EMBL/GenBank/DDBJ databases">
        <title>Purpureocillium_takamizusanense_genome.</title>
        <authorList>
            <person name="Nguyen N.-H."/>
        </authorList>
    </citation>
    <scope>NUCLEOTIDE SEQUENCE</scope>
    <source>
        <strain evidence="7">PT3</strain>
    </source>
</reference>
<dbReference type="Pfam" id="PF00082">
    <property type="entry name" value="Peptidase_S8"/>
    <property type="match status" value="1"/>
</dbReference>
<evidence type="ECO:0000313" key="8">
    <source>
        <dbReference type="Proteomes" id="UP000829364"/>
    </source>
</evidence>
<dbReference type="KEGG" id="ptkz:JDV02_010466"/>
<keyword evidence="2" id="KW-0645">Protease</keyword>
<feature type="domain" description="Peptidase S8/S53" evidence="6">
    <location>
        <begin position="47"/>
        <end position="168"/>
    </location>
</feature>
<evidence type="ECO:0000256" key="1">
    <source>
        <dbReference type="ARBA" id="ARBA00011073"/>
    </source>
</evidence>
<dbReference type="AlphaFoldDB" id="A0A9Q8VGM7"/>
<keyword evidence="8" id="KW-1185">Reference proteome</keyword>
<dbReference type="InterPro" id="IPR023827">
    <property type="entry name" value="Peptidase_S8_Asp-AS"/>
</dbReference>
<dbReference type="InterPro" id="IPR000209">
    <property type="entry name" value="Peptidase_S8/S53_dom"/>
</dbReference>
<evidence type="ECO:0000256" key="3">
    <source>
        <dbReference type="ARBA" id="ARBA00022801"/>
    </source>
</evidence>
<dbReference type="EC" id="3.4.21.63" evidence="7"/>
<dbReference type="PANTHER" id="PTHR43806:SF58">
    <property type="entry name" value="ALKALINE PROTEASE 1-RELATED"/>
    <property type="match status" value="1"/>
</dbReference>
<dbReference type="PROSITE" id="PS00138">
    <property type="entry name" value="SUBTILASE_SER"/>
    <property type="match status" value="1"/>
</dbReference>
<dbReference type="SUPFAM" id="SSF52743">
    <property type="entry name" value="Subtilisin-like"/>
    <property type="match status" value="1"/>
</dbReference>
<dbReference type="GO" id="GO:0006508">
    <property type="term" value="P:proteolysis"/>
    <property type="evidence" value="ECO:0007669"/>
    <property type="project" value="UniProtKB-KW"/>
</dbReference>
<sequence>MYVYDSKAGEGTFAYIVDSGIRTTHRDFKGRAVHAWTGFEGDKSDTSGHDTHGVLSVVAAGNDKHDARNYLPASAPHAFSVGAVNNNWEIVTNWPNGGGSNFGPIVNTFAPGDNIISASNANDMDGKLNSGTSMACPHVAGMALYAMSVDDIHGPDAVAHHLLQNAGQGVVRGPLQGAPNLMANLGH</sequence>
<comment type="caution">
    <text evidence="5">Lacks conserved residue(s) required for the propagation of feature annotation.</text>
</comment>
<accession>A0A9Q8VGM7</accession>
<name>A0A9Q8VGM7_9HYPO</name>
<evidence type="ECO:0000256" key="4">
    <source>
        <dbReference type="ARBA" id="ARBA00022825"/>
    </source>
</evidence>
<dbReference type="GeneID" id="72072410"/>
<evidence type="ECO:0000313" key="7">
    <source>
        <dbReference type="EMBL" id="UNI24741.1"/>
    </source>
</evidence>
<proteinExistence type="inferred from homology"/>
<dbReference type="InterPro" id="IPR036852">
    <property type="entry name" value="Peptidase_S8/S53_dom_sf"/>
</dbReference>
<dbReference type="OrthoDB" id="206201at2759"/>
<dbReference type="InterPro" id="IPR050131">
    <property type="entry name" value="Peptidase_S8_subtilisin-like"/>
</dbReference>
<dbReference type="Proteomes" id="UP000829364">
    <property type="component" value="Chromosome 12"/>
</dbReference>
<dbReference type="InterPro" id="IPR023828">
    <property type="entry name" value="Peptidase_S8_Ser-AS"/>
</dbReference>
<organism evidence="7 8">
    <name type="scientific">Purpureocillium takamizusanense</name>
    <dbReference type="NCBI Taxonomy" id="2060973"/>
    <lineage>
        <taxon>Eukaryota</taxon>
        <taxon>Fungi</taxon>
        <taxon>Dikarya</taxon>
        <taxon>Ascomycota</taxon>
        <taxon>Pezizomycotina</taxon>
        <taxon>Sordariomycetes</taxon>
        <taxon>Hypocreomycetidae</taxon>
        <taxon>Hypocreales</taxon>
        <taxon>Ophiocordycipitaceae</taxon>
        <taxon>Purpureocillium</taxon>
    </lineage>
</organism>
<dbReference type="PROSITE" id="PS51892">
    <property type="entry name" value="SUBTILASE"/>
    <property type="match status" value="1"/>
</dbReference>
<comment type="similarity">
    <text evidence="1 5">Belongs to the peptidase S8 family.</text>
</comment>
<dbReference type="EMBL" id="CP086365">
    <property type="protein sequence ID" value="UNI24741.1"/>
    <property type="molecule type" value="Genomic_DNA"/>
</dbReference>
<dbReference type="PROSITE" id="PS00136">
    <property type="entry name" value="SUBTILASE_ASP"/>
    <property type="match status" value="1"/>
</dbReference>
<dbReference type="GO" id="GO:0004252">
    <property type="term" value="F:serine-type endopeptidase activity"/>
    <property type="evidence" value="ECO:0007669"/>
    <property type="project" value="InterPro"/>
</dbReference>
<dbReference type="RefSeq" id="XP_047848222.1">
    <property type="nucleotide sequence ID" value="XM_047992208.1"/>
</dbReference>
<dbReference type="Gene3D" id="3.40.50.200">
    <property type="entry name" value="Peptidase S8/S53 domain"/>
    <property type="match status" value="2"/>
</dbReference>
<dbReference type="PANTHER" id="PTHR43806">
    <property type="entry name" value="PEPTIDASE S8"/>
    <property type="match status" value="1"/>
</dbReference>
<evidence type="ECO:0000256" key="2">
    <source>
        <dbReference type="ARBA" id="ARBA00022670"/>
    </source>
</evidence>
<protein>
    <submittedName>
        <fullName evidence="7">Oryzin</fullName>
        <ecNumber evidence="7">3.4.21.63</ecNumber>
    </submittedName>
</protein>